<evidence type="ECO:0000313" key="2">
    <source>
        <dbReference type="EMBL" id="SUI98089.1"/>
    </source>
</evidence>
<keyword evidence="1" id="KW-0472">Membrane</keyword>
<dbReference type="RefSeq" id="WP_115168945.1">
    <property type="nucleotide sequence ID" value="NZ_UGYW01000001.1"/>
</dbReference>
<organism evidence="2 3">
    <name type="scientific">Sphingobacterium spiritivorum</name>
    <name type="common">Flavobacterium spiritivorum</name>
    <dbReference type="NCBI Taxonomy" id="258"/>
    <lineage>
        <taxon>Bacteria</taxon>
        <taxon>Pseudomonadati</taxon>
        <taxon>Bacteroidota</taxon>
        <taxon>Sphingobacteriia</taxon>
        <taxon>Sphingobacteriales</taxon>
        <taxon>Sphingobacteriaceae</taxon>
        <taxon>Sphingobacterium</taxon>
    </lineage>
</organism>
<protein>
    <submittedName>
        <fullName evidence="2">Uncharacterized protein</fullName>
    </submittedName>
</protein>
<keyword evidence="1" id="KW-0812">Transmembrane</keyword>
<evidence type="ECO:0000313" key="3">
    <source>
        <dbReference type="Proteomes" id="UP000254893"/>
    </source>
</evidence>
<sequence>MKKIPLLPRYFRWIGVVLFTLTLVFYVIDRIERGGEGIYTKFFVLINDPFMSEKGFLKFMEVEITLTLFLSLTLFGLAAIAFSKNKVEDEMINSVRLFSWSWAIIYALIFCFIATVFVYGTTFVTIISLFPQELLLFYIIIFHISIFKLNRKTAVEE</sequence>
<dbReference type="EMBL" id="UGYW01000001">
    <property type="protein sequence ID" value="SUI98089.1"/>
    <property type="molecule type" value="Genomic_DNA"/>
</dbReference>
<feature type="transmembrane region" description="Helical" evidence="1">
    <location>
        <begin position="64"/>
        <end position="82"/>
    </location>
</feature>
<feature type="transmembrane region" description="Helical" evidence="1">
    <location>
        <begin position="103"/>
        <end position="128"/>
    </location>
</feature>
<dbReference type="AlphaFoldDB" id="A0A380BAR5"/>
<gene>
    <name evidence="2" type="ORF">NCTC11388_00499</name>
</gene>
<proteinExistence type="predicted"/>
<name>A0A380BAR5_SPHSI</name>
<evidence type="ECO:0000256" key="1">
    <source>
        <dbReference type="SAM" id="Phobius"/>
    </source>
</evidence>
<accession>A0A380BAR5</accession>
<feature type="transmembrane region" description="Helical" evidence="1">
    <location>
        <begin position="10"/>
        <end position="28"/>
    </location>
</feature>
<reference evidence="2 3" key="1">
    <citation type="submission" date="2018-06" db="EMBL/GenBank/DDBJ databases">
        <authorList>
            <consortium name="Pathogen Informatics"/>
            <person name="Doyle S."/>
        </authorList>
    </citation>
    <scope>NUCLEOTIDE SEQUENCE [LARGE SCALE GENOMIC DNA]</scope>
    <source>
        <strain evidence="2 3">NCTC11388</strain>
    </source>
</reference>
<keyword evidence="1" id="KW-1133">Transmembrane helix</keyword>
<feature type="transmembrane region" description="Helical" evidence="1">
    <location>
        <begin position="134"/>
        <end position="150"/>
    </location>
</feature>
<dbReference type="Proteomes" id="UP000254893">
    <property type="component" value="Unassembled WGS sequence"/>
</dbReference>